<dbReference type="eggNOG" id="COG5298">
    <property type="taxonomic scope" value="Bacteria"/>
</dbReference>
<keyword evidence="1" id="KW-0812">Transmembrane</keyword>
<evidence type="ECO:0000313" key="3">
    <source>
        <dbReference type="Proteomes" id="UP000051999"/>
    </source>
</evidence>
<evidence type="ECO:0008006" key="4">
    <source>
        <dbReference type="Google" id="ProtNLM"/>
    </source>
</evidence>
<dbReference type="AlphaFoldDB" id="A0A0R1RUY1"/>
<evidence type="ECO:0000313" key="2">
    <source>
        <dbReference type="EMBL" id="KRL56979.1"/>
    </source>
</evidence>
<accession>A0A0R1RUY1</accession>
<organism evidence="2 3">
    <name type="scientific">Furfurilactobacillus rossiae DSM 15814</name>
    <dbReference type="NCBI Taxonomy" id="1114972"/>
    <lineage>
        <taxon>Bacteria</taxon>
        <taxon>Bacillati</taxon>
        <taxon>Bacillota</taxon>
        <taxon>Bacilli</taxon>
        <taxon>Lactobacillales</taxon>
        <taxon>Lactobacillaceae</taxon>
        <taxon>Furfurilactobacillus</taxon>
    </lineage>
</organism>
<keyword evidence="1" id="KW-0472">Membrane</keyword>
<dbReference type="OrthoDB" id="2173243at2"/>
<dbReference type="PATRIC" id="fig|1114972.6.peg.1294"/>
<name>A0A0R1RUY1_9LACO</name>
<evidence type="ECO:0000256" key="1">
    <source>
        <dbReference type="SAM" id="Phobius"/>
    </source>
</evidence>
<dbReference type="RefSeq" id="WP_017262570.1">
    <property type="nucleotide sequence ID" value="NZ_AUAW01000004.1"/>
</dbReference>
<keyword evidence="3" id="KW-1185">Reference proteome</keyword>
<keyword evidence="1" id="KW-1133">Transmembrane helix</keyword>
<dbReference type="EMBL" id="AZFF01000002">
    <property type="protein sequence ID" value="KRL56979.1"/>
    <property type="molecule type" value="Genomic_DNA"/>
</dbReference>
<feature type="transmembrane region" description="Helical" evidence="1">
    <location>
        <begin position="498"/>
        <end position="518"/>
    </location>
</feature>
<dbReference type="Proteomes" id="UP000051999">
    <property type="component" value="Unassembled WGS sequence"/>
</dbReference>
<reference evidence="2 3" key="1">
    <citation type="journal article" date="2015" name="Genome Announc.">
        <title>Expanding the biotechnology potential of lactobacilli through comparative genomics of 213 strains and associated genera.</title>
        <authorList>
            <person name="Sun Z."/>
            <person name="Harris H.M."/>
            <person name="McCann A."/>
            <person name="Guo C."/>
            <person name="Argimon S."/>
            <person name="Zhang W."/>
            <person name="Yang X."/>
            <person name="Jeffery I.B."/>
            <person name="Cooney J.C."/>
            <person name="Kagawa T.F."/>
            <person name="Liu W."/>
            <person name="Song Y."/>
            <person name="Salvetti E."/>
            <person name="Wrobel A."/>
            <person name="Rasinkangas P."/>
            <person name="Parkhill J."/>
            <person name="Rea M.C."/>
            <person name="O'Sullivan O."/>
            <person name="Ritari J."/>
            <person name="Douillard F.P."/>
            <person name="Paul Ross R."/>
            <person name="Yang R."/>
            <person name="Briner A.E."/>
            <person name="Felis G.E."/>
            <person name="de Vos W.M."/>
            <person name="Barrangou R."/>
            <person name="Klaenhammer T.R."/>
            <person name="Caufield P.W."/>
            <person name="Cui Y."/>
            <person name="Zhang H."/>
            <person name="O'Toole P.W."/>
        </authorList>
    </citation>
    <scope>NUCLEOTIDE SEQUENCE [LARGE SCALE GENOMIC DNA]</scope>
    <source>
        <strain evidence="2 3">DSM 15814</strain>
    </source>
</reference>
<protein>
    <recommendedName>
        <fullName evidence="4">DUF2334 domain-containing protein</fullName>
    </recommendedName>
</protein>
<gene>
    <name evidence="2" type="ORF">FD35_GL001276</name>
</gene>
<dbReference type="STRING" id="1114972.FD35_GL001276"/>
<sequence length="529" mass="58985">MKKRFGAILLLTLTFFGLLSSVPVTVSASQVSHAPRVLLAYDSENRAKGDQAKIDAVQRLLTSLNLEVHTIRIDQYHTGDIKRLRFKAVITMVNWSQAKLTTSHFAHDRAAFTGLKLHIGPSMAKDERQSLGLALRPRYHQQYWLSDHTSSARQLLSFSESLAVTAQTPATVKTFGTLVPQSQNAQKVPYGVINENSAYLPYLTPNGLSFVVASRLIARFFGHTATYAPLLTITDVTPFRNMDLLHKLATDLENNGIPFAISTTSISVNTDLPAYKRFTSELQWVENHGGVIFLRTPVVYYPKASTQSELTQLMQTQIRRLIARQVFPVGMSTPNYWNQDLVYRPAALSYSNNVILTGNPSETKNADADNTAGVYKRTFYGLKEQSLETVHNGTNLAQTNLSFSSPTAITMTMPDSQKDLTGLVKRVSAAKVSWLDPSAGKFSGTTTVANQRAHYRNGNYYLNGRLTVVPTYNPPKQTKPTPVTPTGALNTFFSVDGVFLFFFMIVSLIVLLAFYIVGRQVYWRMFKKK</sequence>
<comment type="caution">
    <text evidence="2">The sequence shown here is derived from an EMBL/GenBank/DDBJ whole genome shotgun (WGS) entry which is preliminary data.</text>
</comment>
<proteinExistence type="predicted"/>